<dbReference type="OrthoDB" id="912496at2"/>
<sequence>MKRNILTLISIFSFVLFSFSQELISKDELRLKSNLSERRESIPIVNSLSNELSLFIADRKDIYFNKYNSGFEIIDQQKFERPKSKAKNILEKVNSGENKYLFLLSDDSKKKMELIKINTKKAKIELITTTILSEKERFLKAFTYKNQIFILAIPKKTSILNIHKIKPIGEKETLTYDLTNEEFFDKYDKITSLYKSFLISQGGISKAIFDTEYIEEGIPNSLEVTSKPIKLYRRDNSIIVTLDVGNKYTQVLTLNLDTVNYKISNIKKPVLQDINKTNKAFIKSNSFLSRNRLYQIIGIRGQMKFKATDLTSNEIIKEIALGRKDTITFKNTPIIQEGAMYNGYREMEKTQKFLRKIASGKIGVSAHYIKDTIQLTLGGVKEIRGGGAPMVGFGFGAVGGATFGVANAFATPTYYAYASYASTISTRIHCLFDEQMSHLEGEVPTNAFDKIKDFSEDIYNEKAETVFKFNGYYVYGYYDSLLHKYFLRKFED</sequence>
<reference evidence="1 2" key="1">
    <citation type="submission" date="2019-07" db="EMBL/GenBank/DDBJ databases">
        <title>The draft genome sequence of Aquimarina algiphila M91.</title>
        <authorList>
            <person name="Meng X."/>
        </authorList>
    </citation>
    <scope>NUCLEOTIDE SEQUENCE [LARGE SCALE GENOMIC DNA]</scope>
    <source>
        <strain evidence="1 2">M91</strain>
    </source>
</reference>
<comment type="caution">
    <text evidence="1">The sequence shown here is derived from an EMBL/GenBank/DDBJ whole genome shotgun (WGS) entry which is preliminary data.</text>
</comment>
<organism evidence="1 2">
    <name type="scientific">Aquimarina algiphila</name>
    <dbReference type="NCBI Taxonomy" id="2047982"/>
    <lineage>
        <taxon>Bacteria</taxon>
        <taxon>Pseudomonadati</taxon>
        <taxon>Bacteroidota</taxon>
        <taxon>Flavobacteriia</taxon>
        <taxon>Flavobacteriales</taxon>
        <taxon>Flavobacteriaceae</taxon>
        <taxon>Aquimarina</taxon>
    </lineage>
</organism>
<dbReference type="AlphaFoldDB" id="A0A554VAU2"/>
<dbReference type="RefSeq" id="WP_143918995.1">
    <property type="nucleotide sequence ID" value="NZ_CANLFO010000003.1"/>
</dbReference>
<dbReference type="Proteomes" id="UP000318833">
    <property type="component" value="Unassembled WGS sequence"/>
</dbReference>
<proteinExistence type="predicted"/>
<evidence type="ECO:0000313" key="1">
    <source>
        <dbReference type="EMBL" id="TSE03418.1"/>
    </source>
</evidence>
<dbReference type="EMBL" id="VLNR01000112">
    <property type="protein sequence ID" value="TSE03418.1"/>
    <property type="molecule type" value="Genomic_DNA"/>
</dbReference>
<protein>
    <submittedName>
        <fullName evidence="1">Uncharacterized protein</fullName>
    </submittedName>
</protein>
<keyword evidence="2" id="KW-1185">Reference proteome</keyword>
<gene>
    <name evidence="1" type="ORF">FOF46_29310</name>
</gene>
<evidence type="ECO:0000313" key="2">
    <source>
        <dbReference type="Proteomes" id="UP000318833"/>
    </source>
</evidence>
<accession>A0A554VAU2</accession>
<name>A0A554VAU2_9FLAO</name>